<accession>A0ABR2DXC4</accession>
<gene>
    <name evidence="1" type="ORF">V6N12_061533</name>
</gene>
<proteinExistence type="predicted"/>
<sequence>MSLSSGPHWSNGSLRALKIREFLVTTPLRGRASSLPFSGRASHFAATISDVTMANHATVDLIQWVAPPHDWVCLNTDVAISLSNHLGSIGGVLRGPTGDRLREVQSDCSVAIRMILDPMATSSSFSLVRCISSLRNHPWSLLFLWVPLETNMVADGLSKLSSLHGFQLQIFDDIPESIRPLFVRDCDGHPYLRQH</sequence>
<evidence type="ECO:0008006" key="3">
    <source>
        <dbReference type="Google" id="ProtNLM"/>
    </source>
</evidence>
<comment type="caution">
    <text evidence="1">The sequence shown here is derived from an EMBL/GenBank/DDBJ whole genome shotgun (WGS) entry which is preliminary data.</text>
</comment>
<name>A0ABR2DXC4_9ROSI</name>
<dbReference type="PANTHER" id="PTHR47723:SF19">
    <property type="entry name" value="POLYNUCLEOTIDYL TRANSFERASE, RIBONUCLEASE H-LIKE SUPERFAMILY PROTEIN"/>
    <property type="match status" value="1"/>
</dbReference>
<dbReference type="PANTHER" id="PTHR47723">
    <property type="entry name" value="OS05G0353850 PROTEIN"/>
    <property type="match status" value="1"/>
</dbReference>
<evidence type="ECO:0000313" key="1">
    <source>
        <dbReference type="EMBL" id="KAK8548624.1"/>
    </source>
</evidence>
<protein>
    <recommendedName>
        <fullName evidence="3">RNase H type-1 domain-containing protein</fullName>
    </recommendedName>
</protein>
<organism evidence="1 2">
    <name type="scientific">Hibiscus sabdariffa</name>
    <name type="common">roselle</name>
    <dbReference type="NCBI Taxonomy" id="183260"/>
    <lineage>
        <taxon>Eukaryota</taxon>
        <taxon>Viridiplantae</taxon>
        <taxon>Streptophyta</taxon>
        <taxon>Embryophyta</taxon>
        <taxon>Tracheophyta</taxon>
        <taxon>Spermatophyta</taxon>
        <taxon>Magnoliopsida</taxon>
        <taxon>eudicotyledons</taxon>
        <taxon>Gunneridae</taxon>
        <taxon>Pentapetalae</taxon>
        <taxon>rosids</taxon>
        <taxon>malvids</taxon>
        <taxon>Malvales</taxon>
        <taxon>Malvaceae</taxon>
        <taxon>Malvoideae</taxon>
        <taxon>Hibiscus</taxon>
    </lineage>
</organism>
<reference evidence="1 2" key="1">
    <citation type="journal article" date="2024" name="G3 (Bethesda)">
        <title>Genome assembly of Hibiscus sabdariffa L. provides insights into metabolisms of medicinal natural products.</title>
        <authorList>
            <person name="Kim T."/>
        </authorList>
    </citation>
    <scope>NUCLEOTIDE SEQUENCE [LARGE SCALE GENOMIC DNA]</scope>
    <source>
        <strain evidence="1">TK-2024</strain>
        <tissue evidence="1">Old leaves</tissue>
    </source>
</reference>
<evidence type="ECO:0000313" key="2">
    <source>
        <dbReference type="Proteomes" id="UP001472677"/>
    </source>
</evidence>
<dbReference type="Proteomes" id="UP001472677">
    <property type="component" value="Unassembled WGS sequence"/>
</dbReference>
<dbReference type="InterPro" id="IPR053151">
    <property type="entry name" value="RNase_H-like"/>
</dbReference>
<dbReference type="EMBL" id="JBBPBM010000021">
    <property type="protein sequence ID" value="KAK8548624.1"/>
    <property type="molecule type" value="Genomic_DNA"/>
</dbReference>
<keyword evidence="2" id="KW-1185">Reference proteome</keyword>